<proteinExistence type="predicted"/>
<name>A0A1N6TYS1_9GAMM</name>
<dbReference type="EMBL" id="FTMN01000006">
    <property type="protein sequence ID" value="SIQ58538.1"/>
    <property type="molecule type" value="Genomic_DNA"/>
</dbReference>
<accession>A0A1N6TYS1</accession>
<protein>
    <submittedName>
        <fullName evidence="1">Uncharacterized protein</fullName>
    </submittedName>
</protein>
<organism evidence="1 2">
    <name type="scientific">Marinobacterium stanieri</name>
    <dbReference type="NCBI Taxonomy" id="49186"/>
    <lineage>
        <taxon>Bacteria</taxon>
        <taxon>Pseudomonadati</taxon>
        <taxon>Pseudomonadota</taxon>
        <taxon>Gammaproteobacteria</taxon>
        <taxon>Oceanospirillales</taxon>
        <taxon>Oceanospirillaceae</taxon>
        <taxon>Marinobacterium</taxon>
    </lineage>
</organism>
<evidence type="ECO:0000313" key="1">
    <source>
        <dbReference type="EMBL" id="SIQ58538.1"/>
    </source>
</evidence>
<gene>
    <name evidence="1" type="ORF">SAMN05421647_106104</name>
</gene>
<dbReference type="RefSeq" id="WP_010322593.1">
    <property type="nucleotide sequence ID" value="NZ_FTMN01000006.1"/>
</dbReference>
<keyword evidence="2" id="KW-1185">Reference proteome</keyword>
<reference evidence="1 2" key="1">
    <citation type="submission" date="2017-01" db="EMBL/GenBank/DDBJ databases">
        <authorList>
            <person name="Mah S.A."/>
            <person name="Swanson W.J."/>
            <person name="Moy G.W."/>
            <person name="Vacquier V.D."/>
        </authorList>
    </citation>
    <scope>NUCLEOTIDE SEQUENCE [LARGE SCALE GENOMIC DNA]</scope>
    <source>
        <strain evidence="1 2">DSM 7027</strain>
    </source>
</reference>
<dbReference type="AlphaFoldDB" id="A0A1N6TYS1"/>
<sequence length="90" mass="10398">MQEKEIKLLFKAGVFESCQAIPISMSRGWTLKFITRDQDVVTLNLQRSKHEREFKSLDGASAVARRIGFDWLNVQIGELQWREKVSRTGS</sequence>
<evidence type="ECO:0000313" key="2">
    <source>
        <dbReference type="Proteomes" id="UP000186895"/>
    </source>
</evidence>
<dbReference type="Proteomes" id="UP000186895">
    <property type="component" value="Unassembled WGS sequence"/>
</dbReference>